<dbReference type="Pfam" id="PF00380">
    <property type="entry name" value="Ribosomal_S9"/>
    <property type="match status" value="1"/>
</dbReference>
<dbReference type="HAMAP" id="MF_00532_B">
    <property type="entry name" value="Ribosomal_uS9_B"/>
    <property type="match status" value="1"/>
</dbReference>
<evidence type="ECO:0000256" key="1">
    <source>
        <dbReference type="ARBA" id="ARBA00005251"/>
    </source>
</evidence>
<dbReference type="GO" id="GO:0006412">
    <property type="term" value="P:translation"/>
    <property type="evidence" value="ECO:0007669"/>
    <property type="project" value="UniProtKB-UniRule"/>
</dbReference>
<organism evidence="7 8">
    <name type="scientific">Rufibacter tibetensis</name>
    <dbReference type="NCBI Taxonomy" id="512763"/>
    <lineage>
        <taxon>Bacteria</taxon>
        <taxon>Pseudomonadati</taxon>
        <taxon>Bacteroidota</taxon>
        <taxon>Cytophagia</taxon>
        <taxon>Cytophagales</taxon>
        <taxon>Hymenobacteraceae</taxon>
        <taxon>Rufibacter</taxon>
    </lineage>
</organism>
<comment type="similarity">
    <text evidence="1 5 6">Belongs to the universal ribosomal protein uS9 family.</text>
</comment>
<gene>
    <name evidence="5" type="primary">rpsI</name>
    <name evidence="7" type="ORF">DC20_11935</name>
</gene>
<dbReference type="InterPro" id="IPR020574">
    <property type="entry name" value="Ribosomal_uS9_CS"/>
</dbReference>
<dbReference type="GO" id="GO:0003735">
    <property type="term" value="F:structural constituent of ribosome"/>
    <property type="evidence" value="ECO:0007669"/>
    <property type="project" value="InterPro"/>
</dbReference>
<proteinExistence type="inferred from homology"/>
<dbReference type="PROSITE" id="PS00360">
    <property type="entry name" value="RIBOSOMAL_S9"/>
    <property type="match status" value="1"/>
</dbReference>
<protein>
    <recommendedName>
        <fullName evidence="4 5">Small ribosomal subunit protein uS9</fullName>
    </recommendedName>
</protein>
<dbReference type="InterPro" id="IPR000754">
    <property type="entry name" value="Ribosomal_uS9"/>
</dbReference>
<dbReference type="InterPro" id="IPR023035">
    <property type="entry name" value="Ribosomal_uS9_bac/plastid"/>
</dbReference>
<dbReference type="STRING" id="512763.DC20_11935"/>
<dbReference type="InterPro" id="IPR020568">
    <property type="entry name" value="Ribosomal_Su5_D2-typ_SF"/>
</dbReference>
<keyword evidence="8" id="KW-1185">Reference proteome</keyword>
<dbReference type="NCBIfam" id="NF001099">
    <property type="entry name" value="PRK00132.1"/>
    <property type="match status" value="1"/>
</dbReference>
<dbReference type="Gene3D" id="3.30.230.10">
    <property type="match status" value="1"/>
</dbReference>
<dbReference type="AlphaFoldDB" id="A0A0P0CYH1"/>
<evidence type="ECO:0000256" key="2">
    <source>
        <dbReference type="ARBA" id="ARBA00022980"/>
    </source>
</evidence>
<evidence type="ECO:0000313" key="8">
    <source>
        <dbReference type="Proteomes" id="UP000061382"/>
    </source>
</evidence>
<evidence type="ECO:0000313" key="7">
    <source>
        <dbReference type="EMBL" id="ALI99554.1"/>
    </source>
</evidence>
<dbReference type="OrthoDB" id="9803965at2"/>
<evidence type="ECO:0000256" key="6">
    <source>
        <dbReference type="RuleBase" id="RU003815"/>
    </source>
</evidence>
<evidence type="ECO:0000256" key="3">
    <source>
        <dbReference type="ARBA" id="ARBA00023274"/>
    </source>
</evidence>
<dbReference type="GO" id="GO:0022627">
    <property type="term" value="C:cytosolic small ribosomal subunit"/>
    <property type="evidence" value="ECO:0007669"/>
    <property type="project" value="TreeGrafter"/>
</dbReference>
<dbReference type="SUPFAM" id="SSF54211">
    <property type="entry name" value="Ribosomal protein S5 domain 2-like"/>
    <property type="match status" value="1"/>
</dbReference>
<keyword evidence="3 5" id="KW-0687">Ribonucleoprotein</keyword>
<name>A0A0P0CYH1_9BACT</name>
<sequence length="128" mass="14426">MEVLNTSGRRKTSVARIYMTSGQGNITINDRDIKEYFPSEVLQTIVQQPLALIEAVGKYDIKANIKGGGVAGQAEALRLAITKALVEENAETRPALKKEGFLTRDPRMVERKKFGRRKARRSFQFSKR</sequence>
<dbReference type="PANTHER" id="PTHR21569">
    <property type="entry name" value="RIBOSOMAL PROTEIN S9"/>
    <property type="match status" value="1"/>
</dbReference>
<dbReference type="KEGG" id="rti:DC20_11935"/>
<dbReference type="RefSeq" id="WP_062544036.1">
    <property type="nucleotide sequence ID" value="NZ_CP012643.1"/>
</dbReference>
<evidence type="ECO:0000256" key="4">
    <source>
        <dbReference type="ARBA" id="ARBA00035259"/>
    </source>
</evidence>
<dbReference type="EMBL" id="CP012643">
    <property type="protein sequence ID" value="ALI99554.1"/>
    <property type="molecule type" value="Genomic_DNA"/>
</dbReference>
<accession>A0A0P0CYH1</accession>
<dbReference type="FunFam" id="3.30.230.10:FF:000001">
    <property type="entry name" value="30S ribosomal protein S9"/>
    <property type="match status" value="1"/>
</dbReference>
<dbReference type="PATRIC" id="fig|512763.3.peg.2617"/>
<reference evidence="7 8" key="1">
    <citation type="submission" date="2015-08" db="EMBL/GenBank/DDBJ databases">
        <title>Complete genome sequence of Rufibacter tibetensis strain 1351t, a radiation-resistant bacterium from tibet plateau.</title>
        <authorList>
            <person name="Dai J."/>
        </authorList>
    </citation>
    <scope>NUCLEOTIDE SEQUENCE [LARGE SCALE GENOMIC DNA]</scope>
    <source>
        <strain evidence="7 8">1351</strain>
    </source>
</reference>
<keyword evidence="2 5" id="KW-0689">Ribosomal protein</keyword>
<dbReference type="InterPro" id="IPR014721">
    <property type="entry name" value="Ribsml_uS5_D2-typ_fold_subgr"/>
</dbReference>
<dbReference type="GO" id="GO:0003723">
    <property type="term" value="F:RNA binding"/>
    <property type="evidence" value="ECO:0007669"/>
    <property type="project" value="TreeGrafter"/>
</dbReference>
<dbReference type="Proteomes" id="UP000061382">
    <property type="component" value="Chromosome"/>
</dbReference>
<evidence type="ECO:0000256" key="5">
    <source>
        <dbReference type="HAMAP-Rule" id="MF_00532"/>
    </source>
</evidence>
<dbReference type="PANTHER" id="PTHR21569:SF1">
    <property type="entry name" value="SMALL RIBOSOMAL SUBUNIT PROTEIN US9M"/>
    <property type="match status" value="1"/>
</dbReference>